<proteinExistence type="predicted"/>
<evidence type="ECO:0000313" key="3">
    <source>
        <dbReference type="Proteomes" id="UP001642409"/>
    </source>
</evidence>
<name>A0AA86R1J6_9EUKA</name>
<dbReference type="Proteomes" id="UP001642409">
    <property type="component" value="Unassembled WGS sequence"/>
</dbReference>
<dbReference type="EMBL" id="CATOUU010001064">
    <property type="protein sequence ID" value="CAI9969974.1"/>
    <property type="molecule type" value="Genomic_DNA"/>
</dbReference>
<sequence>MTSGELIFSSRRSSSRVSITLSASNVVRRNGRFTAANTKMWQRVFIRIFLNTKCQTNICVRLTCDDRRRTETSNVTGRVGCDVPDVNGVNNLQLTRRYITQASTVS</sequence>
<gene>
    <name evidence="2" type="ORF">HINF_LOCUS16538</name>
    <name evidence="1" type="ORF">HINF_LOCUS57619</name>
</gene>
<evidence type="ECO:0000313" key="1">
    <source>
        <dbReference type="EMBL" id="CAI9969974.1"/>
    </source>
</evidence>
<reference evidence="2 3" key="2">
    <citation type="submission" date="2024-07" db="EMBL/GenBank/DDBJ databases">
        <authorList>
            <person name="Akdeniz Z."/>
        </authorList>
    </citation>
    <scope>NUCLEOTIDE SEQUENCE [LARGE SCALE GENOMIC DNA]</scope>
</reference>
<organism evidence="1">
    <name type="scientific">Hexamita inflata</name>
    <dbReference type="NCBI Taxonomy" id="28002"/>
    <lineage>
        <taxon>Eukaryota</taxon>
        <taxon>Metamonada</taxon>
        <taxon>Diplomonadida</taxon>
        <taxon>Hexamitidae</taxon>
        <taxon>Hexamitinae</taxon>
        <taxon>Hexamita</taxon>
    </lineage>
</organism>
<accession>A0AA86R1J6</accession>
<dbReference type="EMBL" id="CAXDID020000040">
    <property type="protein sequence ID" value="CAL6000096.1"/>
    <property type="molecule type" value="Genomic_DNA"/>
</dbReference>
<reference evidence="1" key="1">
    <citation type="submission" date="2023-06" db="EMBL/GenBank/DDBJ databases">
        <authorList>
            <person name="Kurt Z."/>
        </authorList>
    </citation>
    <scope>NUCLEOTIDE SEQUENCE</scope>
</reference>
<evidence type="ECO:0000313" key="2">
    <source>
        <dbReference type="EMBL" id="CAL6000096.1"/>
    </source>
</evidence>
<keyword evidence="3" id="KW-1185">Reference proteome</keyword>
<comment type="caution">
    <text evidence="1">The sequence shown here is derived from an EMBL/GenBank/DDBJ whole genome shotgun (WGS) entry which is preliminary data.</text>
</comment>
<dbReference type="AlphaFoldDB" id="A0AA86R1J6"/>
<protein>
    <submittedName>
        <fullName evidence="2">Hypothetical_protein</fullName>
    </submittedName>
</protein>